<dbReference type="Pfam" id="PF03129">
    <property type="entry name" value="HGTP_anticodon"/>
    <property type="match status" value="1"/>
</dbReference>
<dbReference type="EMBL" id="AJWJ01000082">
    <property type="protein sequence ID" value="KAF2075883.1"/>
    <property type="molecule type" value="Genomic_DNA"/>
</dbReference>
<feature type="domain" description="Aminoacyl-transfer RNA synthetases class-II family profile" evidence="11">
    <location>
        <begin position="25"/>
        <end position="383"/>
    </location>
</feature>
<dbReference type="Gene3D" id="3.30.930.10">
    <property type="entry name" value="Bira Bifunctional Protein, Domain 2"/>
    <property type="match status" value="1"/>
</dbReference>
<evidence type="ECO:0000256" key="4">
    <source>
        <dbReference type="ARBA" id="ARBA00022741"/>
    </source>
</evidence>
<dbReference type="NCBIfam" id="TIGR00442">
    <property type="entry name" value="hisS"/>
    <property type="match status" value="1"/>
</dbReference>
<dbReference type="InterPro" id="IPR041715">
    <property type="entry name" value="HisRS-like_core"/>
</dbReference>
<feature type="binding site" evidence="10">
    <location>
        <position position="142"/>
    </location>
    <ligand>
        <name>L-histidine</name>
        <dbReference type="ChEBI" id="CHEBI:57595"/>
    </ligand>
</feature>
<evidence type="ECO:0000256" key="6">
    <source>
        <dbReference type="ARBA" id="ARBA00022917"/>
    </source>
</evidence>
<dbReference type="PANTHER" id="PTHR43707:SF1">
    <property type="entry name" value="HISTIDINE--TRNA LIGASE, MITOCHONDRIAL-RELATED"/>
    <property type="match status" value="1"/>
</dbReference>
<dbReference type="PANTHER" id="PTHR43707">
    <property type="entry name" value="HISTIDYL-TRNA SYNTHETASE"/>
    <property type="match status" value="1"/>
</dbReference>
<keyword evidence="7" id="KW-0030">Aminoacyl-tRNA synthetase</keyword>
<dbReference type="CDD" id="cd00773">
    <property type="entry name" value="HisRS-like_core"/>
    <property type="match status" value="1"/>
</dbReference>
<dbReference type="PIRSF" id="PIRSF001549">
    <property type="entry name" value="His-tRNA_synth"/>
    <property type="match status" value="1"/>
</dbReference>
<dbReference type="AlphaFoldDB" id="A0A8J4V1X5"/>
<dbReference type="SUPFAM" id="SSF55681">
    <property type="entry name" value="Class II aaRS and biotin synthetases"/>
    <property type="match status" value="1"/>
</dbReference>
<evidence type="ECO:0000256" key="9">
    <source>
        <dbReference type="ARBA" id="ARBA00047639"/>
    </source>
</evidence>
<name>A0A8J4V1X5_9MYCE</name>
<dbReference type="GO" id="GO:0004821">
    <property type="term" value="F:histidine-tRNA ligase activity"/>
    <property type="evidence" value="ECO:0007669"/>
    <property type="project" value="UniProtKB-EC"/>
</dbReference>
<comment type="similarity">
    <text evidence="1">Belongs to the class-II aminoacyl-tRNA synthetase family.</text>
</comment>
<evidence type="ECO:0000256" key="8">
    <source>
        <dbReference type="ARBA" id="ARBA00030619"/>
    </source>
</evidence>
<keyword evidence="13" id="KW-1185">Reference proteome</keyword>
<dbReference type="EC" id="6.1.1.21" evidence="2"/>
<keyword evidence="5" id="KW-0067">ATP-binding</keyword>
<dbReference type="InterPro" id="IPR004154">
    <property type="entry name" value="Anticodon-bd"/>
</dbReference>
<sequence>MKRFYSTLSSNGIIGIKGTHDIFPLQKSAYQYVNDVGKRVAQLYNFKEMSTPIIEYTNVFVRSVGEDSDIVMKEMFTFNDKSGNQNSNKSISLRPEGTAGIIRAIVNQGSTFAHSAPQRVYYSGPMFRYESPQKGRSRQFEQFGVELIGDARYQTDVEIIDMANTFIQRLGIDPSKISLKINTLGDKDSIVNYNRLLTNYFTLHKDHLSALSKSRLERGNPLRILDSKDPKDREICLQAPILLDSICQDSSNRFTNVLKGLELLNIPYQVDNSLVRGLDYYRHTIFEICVNASNNNNNEPPLTVLGGGRYDGLANEMGLNDSNILPSMGWAAGIERLIMLLDTNRIPSPPQPVSIIGTGADVSSWALKLCKQLRLSDIPTIVPIPDMEKESLSKQLKKCIKLGSRYVVILGSDEMSSGNVKLKDTNTGEQSTLTIDDLINKLKTN</sequence>
<evidence type="ECO:0000256" key="7">
    <source>
        <dbReference type="ARBA" id="ARBA00023146"/>
    </source>
</evidence>
<dbReference type="InterPro" id="IPR033656">
    <property type="entry name" value="HisRS_anticodon"/>
</dbReference>
<dbReference type="HAMAP" id="MF_00127">
    <property type="entry name" value="His_tRNA_synth"/>
    <property type="match status" value="1"/>
</dbReference>
<evidence type="ECO:0000259" key="11">
    <source>
        <dbReference type="PROSITE" id="PS50862"/>
    </source>
</evidence>
<dbReference type="OrthoDB" id="1906957at2759"/>
<evidence type="ECO:0000256" key="3">
    <source>
        <dbReference type="ARBA" id="ARBA00022598"/>
    </source>
</evidence>
<dbReference type="Gene3D" id="3.40.50.800">
    <property type="entry name" value="Anticodon-binding domain"/>
    <property type="match status" value="1"/>
</dbReference>
<dbReference type="InterPro" id="IPR006195">
    <property type="entry name" value="aa-tRNA-synth_II"/>
</dbReference>
<proteinExistence type="inferred from homology"/>
<comment type="catalytic activity">
    <reaction evidence="9">
        <text>tRNA(His) + L-histidine + ATP = L-histidyl-tRNA(His) + AMP + diphosphate + H(+)</text>
        <dbReference type="Rhea" id="RHEA:17313"/>
        <dbReference type="Rhea" id="RHEA-COMP:9665"/>
        <dbReference type="Rhea" id="RHEA-COMP:9689"/>
        <dbReference type="ChEBI" id="CHEBI:15378"/>
        <dbReference type="ChEBI" id="CHEBI:30616"/>
        <dbReference type="ChEBI" id="CHEBI:33019"/>
        <dbReference type="ChEBI" id="CHEBI:57595"/>
        <dbReference type="ChEBI" id="CHEBI:78442"/>
        <dbReference type="ChEBI" id="CHEBI:78527"/>
        <dbReference type="ChEBI" id="CHEBI:456215"/>
        <dbReference type="EC" id="6.1.1.21"/>
    </reaction>
</comment>
<protein>
    <recommendedName>
        <fullName evidence="2">histidine--tRNA ligase</fullName>
        <ecNumber evidence="2">6.1.1.21</ecNumber>
    </recommendedName>
    <alternativeName>
        <fullName evidence="8">Histidyl-tRNA synthetase</fullName>
    </alternativeName>
</protein>
<dbReference type="InterPro" id="IPR004516">
    <property type="entry name" value="HisRS/HisZ"/>
</dbReference>
<keyword evidence="3" id="KW-0436">Ligase</keyword>
<feature type="binding site" evidence="10">
    <location>
        <position position="128"/>
    </location>
    <ligand>
        <name>L-histidine</name>
        <dbReference type="ChEBI" id="CHEBI:57595"/>
    </ligand>
</feature>
<dbReference type="CDD" id="cd00859">
    <property type="entry name" value="HisRS_anticodon"/>
    <property type="match status" value="1"/>
</dbReference>
<organism evidence="12 13">
    <name type="scientific">Polysphondylium violaceum</name>
    <dbReference type="NCBI Taxonomy" id="133409"/>
    <lineage>
        <taxon>Eukaryota</taxon>
        <taxon>Amoebozoa</taxon>
        <taxon>Evosea</taxon>
        <taxon>Eumycetozoa</taxon>
        <taxon>Dictyostelia</taxon>
        <taxon>Dictyosteliales</taxon>
        <taxon>Dictyosteliaceae</taxon>
        <taxon>Polysphondylium</taxon>
    </lineage>
</organism>
<dbReference type="Pfam" id="PF13393">
    <property type="entry name" value="tRNA-synt_His"/>
    <property type="match status" value="1"/>
</dbReference>
<gene>
    <name evidence="12" type="ORF">CYY_002819</name>
</gene>
<evidence type="ECO:0000256" key="10">
    <source>
        <dbReference type="PIRSR" id="PIRSR001549-1"/>
    </source>
</evidence>
<dbReference type="InterPro" id="IPR015807">
    <property type="entry name" value="His-tRNA-ligase"/>
</dbReference>
<feature type="binding site" evidence="10">
    <location>
        <position position="146"/>
    </location>
    <ligand>
        <name>L-histidine</name>
        <dbReference type="ChEBI" id="CHEBI:57595"/>
    </ligand>
</feature>
<feature type="binding site" evidence="10">
    <location>
        <begin position="280"/>
        <end position="281"/>
    </location>
    <ligand>
        <name>L-histidine</name>
        <dbReference type="ChEBI" id="CHEBI:57595"/>
    </ligand>
</feature>
<dbReference type="InterPro" id="IPR045864">
    <property type="entry name" value="aa-tRNA-synth_II/BPL/LPL"/>
</dbReference>
<reference evidence="12" key="1">
    <citation type="submission" date="2020-01" db="EMBL/GenBank/DDBJ databases">
        <title>Development of genomics and gene disruption for Polysphondylium violaceum indicates a role for the polyketide synthase stlB in stalk morphogenesis.</title>
        <authorList>
            <person name="Narita B."/>
            <person name="Kawabe Y."/>
            <person name="Kin K."/>
            <person name="Saito T."/>
            <person name="Gibbs R."/>
            <person name="Kuspa A."/>
            <person name="Muzny D."/>
            <person name="Queller D."/>
            <person name="Richards S."/>
            <person name="Strassman J."/>
            <person name="Sucgang R."/>
            <person name="Worley K."/>
            <person name="Schaap P."/>
        </authorList>
    </citation>
    <scope>NUCLEOTIDE SEQUENCE</scope>
    <source>
        <strain evidence="12">QSvi11</strain>
    </source>
</reference>
<evidence type="ECO:0000256" key="2">
    <source>
        <dbReference type="ARBA" id="ARBA00012815"/>
    </source>
</evidence>
<accession>A0A8J4V1X5</accession>
<feature type="binding site" evidence="10">
    <location>
        <position position="276"/>
    </location>
    <ligand>
        <name>L-histidine</name>
        <dbReference type="ChEBI" id="CHEBI:57595"/>
    </ligand>
</feature>
<dbReference type="GO" id="GO:0005524">
    <property type="term" value="F:ATP binding"/>
    <property type="evidence" value="ECO:0007669"/>
    <property type="project" value="UniProtKB-KW"/>
</dbReference>
<evidence type="ECO:0000256" key="1">
    <source>
        <dbReference type="ARBA" id="ARBA00008226"/>
    </source>
</evidence>
<keyword evidence="6" id="KW-0648">Protein biosynthesis</keyword>
<evidence type="ECO:0000256" key="5">
    <source>
        <dbReference type="ARBA" id="ARBA00022840"/>
    </source>
</evidence>
<feature type="binding site" evidence="10">
    <location>
        <begin position="96"/>
        <end position="98"/>
    </location>
    <ligand>
        <name>L-histidine</name>
        <dbReference type="ChEBI" id="CHEBI:57595"/>
    </ligand>
</feature>
<evidence type="ECO:0000313" key="13">
    <source>
        <dbReference type="Proteomes" id="UP000695562"/>
    </source>
</evidence>
<dbReference type="GO" id="GO:0005737">
    <property type="term" value="C:cytoplasm"/>
    <property type="evidence" value="ECO:0007669"/>
    <property type="project" value="InterPro"/>
</dbReference>
<keyword evidence="4" id="KW-0547">Nucleotide-binding</keyword>
<dbReference type="InterPro" id="IPR036621">
    <property type="entry name" value="Anticodon-bd_dom_sf"/>
</dbReference>
<dbReference type="GO" id="GO:0006427">
    <property type="term" value="P:histidyl-tRNA aminoacylation"/>
    <property type="evidence" value="ECO:0007669"/>
    <property type="project" value="InterPro"/>
</dbReference>
<dbReference type="Proteomes" id="UP000695562">
    <property type="component" value="Unassembled WGS sequence"/>
</dbReference>
<dbReference type="PROSITE" id="PS50862">
    <property type="entry name" value="AA_TRNA_LIGASE_II"/>
    <property type="match status" value="1"/>
</dbReference>
<dbReference type="SUPFAM" id="SSF52954">
    <property type="entry name" value="Class II aaRS ABD-related"/>
    <property type="match status" value="1"/>
</dbReference>
<evidence type="ECO:0000313" key="12">
    <source>
        <dbReference type="EMBL" id="KAF2075883.1"/>
    </source>
</evidence>
<comment type="caution">
    <text evidence="12">The sequence shown here is derived from an EMBL/GenBank/DDBJ whole genome shotgun (WGS) entry which is preliminary data.</text>
</comment>